<evidence type="ECO:0000259" key="9">
    <source>
        <dbReference type="Pfam" id="PF02953"/>
    </source>
</evidence>
<dbReference type="GO" id="GO:0015031">
    <property type="term" value="P:protein transport"/>
    <property type="evidence" value="ECO:0007669"/>
    <property type="project" value="UniProtKB-KW"/>
</dbReference>
<dbReference type="InterPro" id="IPR004217">
    <property type="entry name" value="Tim10-like"/>
</dbReference>
<keyword evidence="1 8" id="KW-0813">Transport</keyword>
<dbReference type="SUPFAM" id="SSF144122">
    <property type="entry name" value="Tim10-like"/>
    <property type="match status" value="1"/>
</dbReference>
<comment type="caution">
    <text evidence="10">The sequence shown here is derived from an EMBL/GenBank/DDBJ whole genome shotgun (WGS) entry which is preliminary data.</text>
</comment>
<keyword evidence="2" id="KW-0479">Metal-binding</keyword>
<evidence type="ECO:0000256" key="1">
    <source>
        <dbReference type="ARBA" id="ARBA00022448"/>
    </source>
</evidence>
<feature type="domain" description="Tim10-like" evidence="9">
    <location>
        <begin position="12"/>
        <end position="71"/>
    </location>
</feature>
<accession>A0A8S4S317</accession>
<keyword evidence="6 8" id="KW-0496">Mitochondrion</keyword>
<dbReference type="EMBL" id="CAKXAJ010025968">
    <property type="protein sequence ID" value="CAH2248043.1"/>
    <property type="molecule type" value="Genomic_DNA"/>
</dbReference>
<evidence type="ECO:0000256" key="2">
    <source>
        <dbReference type="ARBA" id="ARBA00022723"/>
    </source>
</evidence>
<evidence type="ECO:0000313" key="11">
    <source>
        <dbReference type="Proteomes" id="UP000838756"/>
    </source>
</evidence>
<protein>
    <recommendedName>
        <fullName evidence="8">Mitochondrial import inner membrane translocase subunit</fullName>
    </recommendedName>
</protein>
<evidence type="ECO:0000256" key="6">
    <source>
        <dbReference type="ARBA" id="ARBA00023128"/>
    </source>
</evidence>
<dbReference type="Proteomes" id="UP000838756">
    <property type="component" value="Unassembled WGS sequence"/>
</dbReference>
<name>A0A8S4S317_9NEOP</name>
<keyword evidence="7 8" id="KW-1015">Disulfide bond</keyword>
<dbReference type="InterPro" id="IPR050673">
    <property type="entry name" value="Mito_inner_translocase_sub"/>
</dbReference>
<dbReference type="GO" id="GO:0005743">
    <property type="term" value="C:mitochondrial inner membrane"/>
    <property type="evidence" value="ECO:0007669"/>
    <property type="project" value="UniProtKB-SubCell"/>
</dbReference>
<comment type="subunit">
    <text evidence="8">Heterohexamer.</text>
</comment>
<keyword evidence="8" id="KW-0143">Chaperone</keyword>
<keyword evidence="4 8" id="KW-0653">Protein transport</keyword>
<evidence type="ECO:0000256" key="3">
    <source>
        <dbReference type="ARBA" id="ARBA00022833"/>
    </source>
</evidence>
<evidence type="ECO:0000256" key="4">
    <source>
        <dbReference type="ARBA" id="ARBA00022927"/>
    </source>
</evidence>
<evidence type="ECO:0000256" key="7">
    <source>
        <dbReference type="ARBA" id="ARBA00023157"/>
    </source>
</evidence>
<dbReference type="GO" id="GO:0046872">
    <property type="term" value="F:metal ion binding"/>
    <property type="evidence" value="ECO:0007669"/>
    <property type="project" value="UniProtKB-KW"/>
</dbReference>
<dbReference type="PANTHER" id="PTHR13172">
    <property type="entry name" value="MITOCHONDRIAL IMPORT INNER MEMBRANE TRANSLOCASE SUBUNIT TIM9B"/>
    <property type="match status" value="1"/>
</dbReference>
<keyword evidence="5 8" id="KW-0811">Translocation</keyword>
<evidence type="ECO:0000256" key="5">
    <source>
        <dbReference type="ARBA" id="ARBA00023010"/>
    </source>
</evidence>
<proteinExistence type="inferred from homology"/>
<organism evidence="10 11">
    <name type="scientific">Pararge aegeria aegeria</name>
    <dbReference type="NCBI Taxonomy" id="348720"/>
    <lineage>
        <taxon>Eukaryota</taxon>
        <taxon>Metazoa</taxon>
        <taxon>Ecdysozoa</taxon>
        <taxon>Arthropoda</taxon>
        <taxon>Hexapoda</taxon>
        <taxon>Insecta</taxon>
        <taxon>Pterygota</taxon>
        <taxon>Neoptera</taxon>
        <taxon>Endopterygota</taxon>
        <taxon>Lepidoptera</taxon>
        <taxon>Glossata</taxon>
        <taxon>Ditrysia</taxon>
        <taxon>Papilionoidea</taxon>
        <taxon>Nymphalidae</taxon>
        <taxon>Satyrinae</taxon>
        <taxon>Satyrini</taxon>
        <taxon>Parargina</taxon>
        <taxon>Pararge</taxon>
    </lineage>
</organism>
<comment type="domain">
    <text evidence="8">The twin CX3C motif contains 4 conserved Cys residues that form 2 disulfide bonds in the mitochondrial intermembrane space.</text>
</comment>
<evidence type="ECO:0000256" key="8">
    <source>
        <dbReference type="RuleBase" id="RU367043"/>
    </source>
</evidence>
<dbReference type="Pfam" id="PF02953">
    <property type="entry name" value="zf-Tim10_DDP"/>
    <property type="match status" value="1"/>
</dbReference>
<comment type="function">
    <text evidence="8">Mitochondrial intermembrane chaperone that participates in the import and insertion of some multi-pass transmembrane proteins into the mitochondrial inner membrane. Also required for the transfer of beta-barrel precursors from the TOM complex to the sorting and assembly machinery (SAM complex) of the outer membrane. Acts as a chaperone-like protein that protects the hydrophobic precursors from aggregation and guide them through the mitochondrial intermembrane space.</text>
</comment>
<evidence type="ECO:0000313" key="10">
    <source>
        <dbReference type="EMBL" id="CAH2248043.1"/>
    </source>
</evidence>
<reference evidence="10" key="1">
    <citation type="submission" date="2022-03" db="EMBL/GenBank/DDBJ databases">
        <authorList>
            <person name="Lindestad O."/>
        </authorList>
    </citation>
    <scope>NUCLEOTIDE SEQUENCE</scope>
</reference>
<dbReference type="InterPro" id="IPR035427">
    <property type="entry name" value="Tim10-like_dom_sf"/>
</dbReference>
<keyword evidence="8" id="KW-0999">Mitochondrion inner membrane</keyword>
<dbReference type="AlphaFoldDB" id="A0A8S4S317"/>
<dbReference type="Gene3D" id="1.10.287.810">
    <property type="entry name" value="Mitochondrial import inner membrane translocase subunit tim13 like domains"/>
    <property type="match status" value="1"/>
</dbReference>
<keyword evidence="11" id="KW-1185">Reference proteome</keyword>
<sequence length="107" mass="12228">MTSPQGMMSEADQIKTFKDFLVQYNKLSELCFNDCIHDFTSRNLRPSEDKCTSNCMEKYLRTNQRVSQRFHEFQMIANENMLALAQKSGVASGLADKGVLPSNIVFH</sequence>
<comment type="similarity">
    <text evidence="8">Belongs to the small Tim family.</text>
</comment>
<comment type="subcellular location">
    <subcellularLocation>
        <location evidence="8">Mitochondrion inner membrane</location>
        <topology evidence="8">Peripheral membrane protein</topology>
        <orientation evidence="8">Intermembrane side</orientation>
    </subcellularLocation>
</comment>
<keyword evidence="3" id="KW-0862">Zinc</keyword>
<gene>
    <name evidence="10" type="primary">jg12744</name>
    <name evidence="10" type="ORF">PAEG_LOCUS21687</name>
</gene>
<dbReference type="OrthoDB" id="1551503at2759"/>
<keyword evidence="8" id="KW-0472">Membrane</keyword>